<dbReference type="EMBL" id="CM037619">
    <property type="protein sequence ID" value="KAH8007657.1"/>
    <property type="molecule type" value="Genomic_DNA"/>
</dbReference>
<evidence type="ECO:0000313" key="1">
    <source>
        <dbReference type="EMBL" id="KAH8007657.1"/>
    </source>
</evidence>
<reference evidence="1" key="1">
    <citation type="submission" date="2021-08" db="EMBL/GenBank/DDBJ databases">
        <title>The first chromosome-level gecko genome reveals the dynamic sex chromosomes of Neotropical dwarf geckos (Sphaerodactylidae: Sphaerodactylus).</title>
        <authorList>
            <person name="Pinto B.J."/>
            <person name="Keating S.E."/>
            <person name="Gamble T."/>
        </authorList>
    </citation>
    <scope>NUCLEOTIDE SEQUENCE</scope>
    <source>
        <strain evidence="1">TG3544</strain>
    </source>
</reference>
<sequence length="1392" mass="154715">MEAPFSLTVACDCSLMFGAALPPDRRMPPAPSLFFIVVSLVTIRPATAKVSHNTCEEVQAFQGVQDTRALPGKLFFYPISPFAFLGTITHYKVTLTNGSVLPNWLEYNHNTRTLQGLPMPDESGDYHLTVAAHGEACGPNTPAATANFVLHVHNSITVCEKQLDINQKPVNDIIYSEGQCAQDISVTFAEIIILNPAGSLTIQERLSLIYTMAEYLHLDPVFLTLIPFRESFKKHLWNLTIVGEDIKCIGTVENHYVELCWPVGFGLFAMLYELVQVLRHNIQSSHLSQLLGYEIAGWRILQKGNHEKRHAGKRHRRQLMATPRPTMTPTKLGVKPTKTEAFPFGTTTLPHTKSTVRPSASSSSLYKDNLTTVPSYTDISFHSVTTQRDLGTLHVLSVHSRQPAFTIFQSLPSADPELSPSLMTTKTEAFPFGTTTLPHTKSTVRPSASSSSLYKDNLTTVPSYTDISFHSVTTQRDLGTLHVLSVHSRQPAFTIFQSLPSADPELSPSLMTASLIEFGRQDDLTSRTPPIVEFQQSQVQLQDIHSTPKKSEPKPNFTQYYLSFSGSANKTQFLSSVQATVDVSVSSEDTPSEKTPVADIPKQFVTNSTHSSSYTYLTASGLAYEDSFFAANLPIFATTSTPAKLRIPFSTVVKSLFFSSCSHQKYDLFSNGRYASESFISNPQKKEHLFTDENSSPLTAVLTEIFRWTTDLNLMDVMSAGDSATTGSASVHKLGLVPDASPVRQLYYNDNIPALTTYSTEEFSIFLFTSSVEFGLLSRTRSVTTELPSLPLSTSKELTGSFGFHNISPVEELLSSSRPISQKVFKTDEHTSEPFTTVPETNKLLFIKDKASTLTKMQVETLLWNKPSHLIYITTSGVVLRSQFLSLDSLSQGTSQTHSWYSYDTLLLPVPVQYTGTPKLHFSKNYFSSYASGIRISVASPDVSQLETSDLILTGLLETKAAFHISRKSISQKLKDSTVASLQAGLHTTSVFPGVQDTSFPSLHTGTSIFSLTPSEESSCCTETTQTPWLLTSQVIPTGQTNTSPRVVSAINWITATIGHKFSFSVPSDTFYDQEDGGTPLLTLGMYPADGSPMGPENWLHFNSQFQTMHGYPLAYDFQYSPQGFLLFATDSEGLKTSEMFTIELHRPTSIPCHNFTIRTKNSYHSFLRDRGRVYLFFEKLSKYLSSGSPGNMTLLHLSPGSTLITWYDHSFCTRNNRCARDEIQGVLVKLRLPGGNVHPNFVEAMLPEYNIYQTEDVAYGGTCSSNESLQTIVAFNNCYSWTRNIFFTLLISMCPAIMIILMIFWYCKYNTKIIGSQSRSFHGRPFLSYADLEMDVLKSQKAAVVEQEVPWPAELWLPVPTQSQQRFGRPNANLAASRLPPPPKYRLPPLY</sequence>
<organism evidence="1 2">
    <name type="scientific">Sphaerodactylus townsendi</name>
    <dbReference type="NCBI Taxonomy" id="933632"/>
    <lineage>
        <taxon>Eukaryota</taxon>
        <taxon>Metazoa</taxon>
        <taxon>Chordata</taxon>
        <taxon>Craniata</taxon>
        <taxon>Vertebrata</taxon>
        <taxon>Euteleostomi</taxon>
        <taxon>Lepidosauria</taxon>
        <taxon>Squamata</taxon>
        <taxon>Bifurcata</taxon>
        <taxon>Gekkota</taxon>
        <taxon>Sphaerodactylidae</taxon>
        <taxon>Sphaerodactylus</taxon>
    </lineage>
</organism>
<dbReference type="Proteomes" id="UP000827872">
    <property type="component" value="Linkage Group LG06"/>
</dbReference>
<keyword evidence="2" id="KW-1185">Reference proteome</keyword>
<comment type="caution">
    <text evidence="1">The sequence shown here is derived from an EMBL/GenBank/DDBJ whole genome shotgun (WGS) entry which is preliminary data.</text>
</comment>
<name>A0ACB8FQM3_9SAUR</name>
<evidence type="ECO:0000313" key="2">
    <source>
        <dbReference type="Proteomes" id="UP000827872"/>
    </source>
</evidence>
<protein>
    <submittedName>
        <fullName evidence="1">Uncharacterized protein</fullName>
    </submittedName>
</protein>
<proteinExistence type="predicted"/>
<gene>
    <name evidence="1" type="ORF">K3G42_024876</name>
</gene>
<accession>A0ACB8FQM3</accession>